<keyword evidence="5" id="KW-1185">Reference proteome</keyword>
<gene>
    <name evidence="2" type="ORF">CO192_01725</name>
    <name evidence="3" type="ORF">EAO82_12380</name>
</gene>
<dbReference type="RefSeq" id="WP_096344910.1">
    <property type="nucleotide sequence ID" value="NZ_CP033116.1"/>
</dbReference>
<organism evidence="2 4">
    <name type="scientific">Halopseudomonas pelagia</name>
    <dbReference type="NCBI Taxonomy" id="553151"/>
    <lineage>
        <taxon>Bacteria</taxon>
        <taxon>Pseudomonadati</taxon>
        <taxon>Pseudomonadota</taxon>
        <taxon>Gammaproteobacteria</taxon>
        <taxon>Pseudomonadales</taxon>
        <taxon>Pseudomonadaceae</taxon>
        <taxon>Halopseudomonas</taxon>
    </lineage>
</organism>
<name>A0AA91U6F5_9GAMM</name>
<keyword evidence="1" id="KW-0732">Signal</keyword>
<evidence type="ECO:0000313" key="4">
    <source>
        <dbReference type="Proteomes" id="UP000243750"/>
    </source>
</evidence>
<accession>A0AA91U6F5</accession>
<reference evidence="3 5" key="2">
    <citation type="submission" date="2018-10" db="EMBL/GenBank/DDBJ databases">
        <title>Complete genome sequence of Pseudomonas pelagia strain Kongs-67.</title>
        <authorList>
            <person name="Sinha R.K."/>
            <person name="Krishnan K."/>
        </authorList>
    </citation>
    <scope>NUCLEOTIDE SEQUENCE [LARGE SCALE GENOMIC DNA]</scope>
    <source>
        <strain evidence="3 5">Kongs-67</strain>
    </source>
</reference>
<dbReference type="Proteomes" id="UP000243750">
    <property type="component" value="Unassembled WGS sequence"/>
</dbReference>
<reference evidence="2 4" key="1">
    <citation type="submission" date="2017-09" db="EMBL/GenBank/DDBJ databases">
        <title>Bacterial and phytoplankton interrelationship in Kongsfjorden, an Arctic fjord.</title>
        <authorList>
            <person name="Sinha R."/>
            <person name="Krishnan K."/>
        </authorList>
    </citation>
    <scope>NUCLEOTIDE SEQUENCE [LARGE SCALE GENOMIC DNA]</scope>
    <source>
        <strain evidence="2 4">58</strain>
    </source>
</reference>
<dbReference type="AlphaFoldDB" id="A0AA91U6F5"/>
<dbReference type="EMBL" id="CP033116">
    <property type="protein sequence ID" value="QFY57088.1"/>
    <property type="molecule type" value="Genomic_DNA"/>
</dbReference>
<protein>
    <recommendedName>
        <fullName evidence="6">YfdX protein</fullName>
    </recommendedName>
</protein>
<evidence type="ECO:0000313" key="5">
    <source>
        <dbReference type="Proteomes" id="UP000344571"/>
    </source>
</evidence>
<evidence type="ECO:0000313" key="3">
    <source>
        <dbReference type="EMBL" id="QFY57088.1"/>
    </source>
</evidence>
<proteinExistence type="predicted"/>
<dbReference type="Proteomes" id="UP000344571">
    <property type="component" value="Chromosome"/>
</dbReference>
<evidence type="ECO:0008006" key="6">
    <source>
        <dbReference type="Google" id="ProtNLM"/>
    </source>
</evidence>
<evidence type="ECO:0000313" key="2">
    <source>
        <dbReference type="EMBL" id="PCD01182.1"/>
    </source>
</evidence>
<dbReference type="EMBL" id="NWMT01000023">
    <property type="protein sequence ID" value="PCD01182.1"/>
    <property type="molecule type" value="Genomic_DNA"/>
</dbReference>
<sequence>MSKLSLWLLAGFMLLPVIGSAQEAPQVSDDPMQIIGDPTLDVGERIRRAIALLNSMADSRENGGAQVDADQLRSAAYILGQAPDNGEASELAAQAVMAAEQGALDEALILAESAAALSPSWAPPN</sequence>
<feature type="chain" id="PRO_5041733480" description="YfdX protein" evidence="1">
    <location>
        <begin position="24"/>
        <end position="125"/>
    </location>
</feature>
<feature type="signal peptide" evidence="1">
    <location>
        <begin position="1"/>
        <end position="23"/>
    </location>
</feature>
<evidence type="ECO:0000256" key="1">
    <source>
        <dbReference type="SAM" id="SignalP"/>
    </source>
</evidence>